<evidence type="ECO:0000256" key="5">
    <source>
        <dbReference type="ARBA" id="ARBA00023015"/>
    </source>
</evidence>
<dbReference type="PROSITE" id="PS50110">
    <property type="entry name" value="RESPONSE_REGULATORY"/>
    <property type="match status" value="1"/>
</dbReference>
<protein>
    <submittedName>
        <fullName evidence="12">Two-component system OmpR family response regulator</fullName>
    </submittedName>
</protein>
<evidence type="ECO:0000256" key="4">
    <source>
        <dbReference type="ARBA" id="ARBA00023012"/>
    </source>
</evidence>
<dbReference type="Pfam" id="PF00486">
    <property type="entry name" value="Trans_reg_C"/>
    <property type="match status" value="1"/>
</dbReference>
<dbReference type="SUPFAM" id="SSF52172">
    <property type="entry name" value="CheY-like"/>
    <property type="match status" value="1"/>
</dbReference>
<dbReference type="InterPro" id="IPR016032">
    <property type="entry name" value="Sig_transdc_resp-reg_C-effctor"/>
</dbReference>
<sequence length="226" mass="25793">MRILLIEDDEMIATVVVESLKDFGYAVDWVKDGKQAERAWLDLVYDMVLLDLGLPQQDGLQVLNKVRQARNDTPVIIITARDDIQSRLAGLDGGADDYLIKPFDLAELQARMRAILRRHHQQTQPNPTNGELTLDPQTYQVYIHQQNETISLTNKEFLILQALVLRAGKIFSRAELEDKLYGWGEEVESNAVDFLIYGLRKKIGKQHIKNVRGVGWLVNKAQGENR</sequence>
<dbReference type="CDD" id="cd17624">
    <property type="entry name" value="REC_OmpR_PmrA-like"/>
    <property type="match status" value="1"/>
</dbReference>
<dbReference type="GO" id="GO:0000156">
    <property type="term" value="F:phosphorelay response regulator activity"/>
    <property type="evidence" value="ECO:0007669"/>
    <property type="project" value="TreeGrafter"/>
</dbReference>
<gene>
    <name evidence="12" type="ORF">EV694_1390</name>
</gene>
<dbReference type="GO" id="GO:0000976">
    <property type="term" value="F:transcription cis-regulatory region binding"/>
    <property type="evidence" value="ECO:0007669"/>
    <property type="project" value="TreeGrafter"/>
</dbReference>
<dbReference type="InterPro" id="IPR036388">
    <property type="entry name" value="WH-like_DNA-bd_sf"/>
</dbReference>
<dbReference type="SMART" id="SM00448">
    <property type="entry name" value="REC"/>
    <property type="match status" value="1"/>
</dbReference>
<dbReference type="RefSeq" id="WP_132690794.1">
    <property type="nucleotide sequence ID" value="NZ_SMFT01000002.1"/>
</dbReference>
<dbReference type="SUPFAM" id="SSF46894">
    <property type="entry name" value="C-terminal effector domain of the bipartite response regulators"/>
    <property type="match status" value="1"/>
</dbReference>
<evidence type="ECO:0000256" key="3">
    <source>
        <dbReference type="ARBA" id="ARBA00022553"/>
    </source>
</evidence>
<evidence type="ECO:0000259" key="10">
    <source>
        <dbReference type="PROSITE" id="PS50110"/>
    </source>
</evidence>
<dbReference type="EMBL" id="SMFT01000002">
    <property type="protein sequence ID" value="TCJ98957.1"/>
    <property type="molecule type" value="Genomic_DNA"/>
</dbReference>
<keyword evidence="13" id="KW-1185">Reference proteome</keyword>
<comment type="subcellular location">
    <subcellularLocation>
        <location evidence="1">Cytoplasm</location>
    </subcellularLocation>
</comment>
<comment type="caution">
    <text evidence="12">The sequence shown here is derived from an EMBL/GenBank/DDBJ whole genome shotgun (WGS) entry which is preliminary data.</text>
</comment>
<keyword evidence="3 8" id="KW-0597">Phosphoprotein</keyword>
<dbReference type="AlphaFoldDB" id="A0A4R1FVG8"/>
<dbReference type="InterPro" id="IPR011006">
    <property type="entry name" value="CheY-like_superfamily"/>
</dbReference>
<evidence type="ECO:0000259" key="11">
    <source>
        <dbReference type="PROSITE" id="PS51755"/>
    </source>
</evidence>
<proteinExistence type="predicted"/>
<dbReference type="OrthoDB" id="9802426at2"/>
<dbReference type="InterPro" id="IPR039420">
    <property type="entry name" value="WalR-like"/>
</dbReference>
<dbReference type="PROSITE" id="PS51755">
    <property type="entry name" value="OMPR_PHOB"/>
    <property type="match status" value="1"/>
</dbReference>
<evidence type="ECO:0000256" key="1">
    <source>
        <dbReference type="ARBA" id="ARBA00004496"/>
    </source>
</evidence>
<dbReference type="GO" id="GO:0032993">
    <property type="term" value="C:protein-DNA complex"/>
    <property type="evidence" value="ECO:0007669"/>
    <property type="project" value="TreeGrafter"/>
</dbReference>
<dbReference type="PANTHER" id="PTHR48111">
    <property type="entry name" value="REGULATOR OF RPOS"/>
    <property type="match status" value="1"/>
</dbReference>
<keyword evidence="5" id="KW-0805">Transcription regulation</keyword>
<feature type="domain" description="OmpR/PhoB-type" evidence="11">
    <location>
        <begin position="124"/>
        <end position="220"/>
    </location>
</feature>
<dbReference type="GO" id="GO:0005829">
    <property type="term" value="C:cytosol"/>
    <property type="evidence" value="ECO:0007669"/>
    <property type="project" value="TreeGrafter"/>
</dbReference>
<keyword evidence="4" id="KW-0902">Two-component regulatory system</keyword>
<feature type="modified residue" description="4-aspartylphosphate" evidence="8">
    <location>
        <position position="51"/>
    </location>
</feature>
<dbReference type="Proteomes" id="UP000294702">
    <property type="component" value="Unassembled WGS sequence"/>
</dbReference>
<evidence type="ECO:0000256" key="6">
    <source>
        <dbReference type="ARBA" id="ARBA00023125"/>
    </source>
</evidence>
<evidence type="ECO:0000313" key="12">
    <source>
        <dbReference type="EMBL" id="TCJ98957.1"/>
    </source>
</evidence>
<organism evidence="12 13">
    <name type="scientific">Volucribacter psittacicida</name>
    <dbReference type="NCBI Taxonomy" id="203482"/>
    <lineage>
        <taxon>Bacteria</taxon>
        <taxon>Pseudomonadati</taxon>
        <taxon>Pseudomonadota</taxon>
        <taxon>Gammaproteobacteria</taxon>
        <taxon>Pasteurellales</taxon>
        <taxon>Pasteurellaceae</taxon>
        <taxon>Volucribacter</taxon>
    </lineage>
</organism>
<dbReference type="Gene3D" id="3.40.50.2300">
    <property type="match status" value="1"/>
</dbReference>
<dbReference type="GO" id="GO:0006355">
    <property type="term" value="P:regulation of DNA-templated transcription"/>
    <property type="evidence" value="ECO:0007669"/>
    <property type="project" value="InterPro"/>
</dbReference>
<feature type="DNA-binding region" description="OmpR/PhoB-type" evidence="9">
    <location>
        <begin position="124"/>
        <end position="220"/>
    </location>
</feature>
<accession>A0A4R1FVG8</accession>
<name>A0A4R1FVG8_9PAST</name>
<dbReference type="InterPro" id="IPR001867">
    <property type="entry name" value="OmpR/PhoB-type_DNA-bd"/>
</dbReference>
<feature type="domain" description="Response regulatory" evidence="10">
    <location>
        <begin position="2"/>
        <end position="116"/>
    </location>
</feature>
<evidence type="ECO:0000256" key="9">
    <source>
        <dbReference type="PROSITE-ProRule" id="PRU01091"/>
    </source>
</evidence>
<dbReference type="Pfam" id="PF00072">
    <property type="entry name" value="Response_reg"/>
    <property type="match status" value="1"/>
</dbReference>
<evidence type="ECO:0000256" key="7">
    <source>
        <dbReference type="ARBA" id="ARBA00023163"/>
    </source>
</evidence>
<keyword evidence="2" id="KW-0963">Cytoplasm</keyword>
<dbReference type="CDD" id="cd00383">
    <property type="entry name" value="trans_reg_C"/>
    <property type="match status" value="1"/>
</dbReference>
<reference evidence="12 13" key="1">
    <citation type="submission" date="2019-03" db="EMBL/GenBank/DDBJ databases">
        <title>Genomic Encyclopedia of Type Strains, Phase IV (KMG-IV): sequencing the most valuable type-strain genomes for metagenomic binning, comparative biology and taxonomic classification.</title>
        <authorList>
            <person name="Goeker M."/>
        </authorList>
    </citation>
    <scope>NUCLEOTIDE SEQUENCE [LARGE SCALE GENOMIC DNA]</scope>
    <source>
        <strain evidence="12 13">DSM 15534</strain>
    </source>
</reference>
<dbReference type="SMART" id="SM00862">
    <property type="entry name" value="Trans_reg_C"/>
    <property type="match status" value="1"/>
</dbReference>
<evidence type="ECO:0000256" key="8">
    <source>
        <dbReference type="PROSITE-ProRule" id="PRU00169"/>
    </source>
</evidence>
<evidence type="ECO:0000313" key="13">
    <source>
        <dbReference type="Proteomes" id="UP000294702"/>
    </source>
</evidence>
<dbReference type="Gene3D" id="1.10.10.10">
    <property type="entry name" value="Winged helix-like DNA-binding domain superfamily/Winged helix DNA-binding domain"/>
    <property type="match status" value="1"/>
</dbReference>
<dbReference type="Gene3D" id="6.10.250.690">
    <property type="match status" value="1"/>
</dbReference>
<keyword evidence="6 9" id="KW-0238">DNA-binding</keyword>
<keyword evidence="7" id="KW-0804">Transcription</keyword>
<evidence type="ECO:0000256" key="2">
    <source>
        <dbReference type="ARBA" id="ARBA00022490"/>
    </source>
</evidence>
<dbReference type="PANTHER" id="PTHR48111:SF35">
    <property type="entry name" value="TRANSCRIPTIONAL REGULATORY PROTEIN QSEB"/>
    <property type="match status" value="1"/>
</dbReference>
<dbReference type="InterPro" id="IPR001789">
    <property type="entry name" value="Sig_transdc_resp-reg_receiver"/>
</dbReference>
<dbReference type="FunFam" id="3.40.50.2300:FF:000002">
    <property type="entry name" value="DNA-binding response regulator PhoP"/>
    <property type="match status" value="1"/>
</dbReference>